<dbReference type="Gene3D" id="3.55.50.30">
    <property type="match status" value="1"/>
</dbReference>
<evidence type="ECO:0000259" key="3">
    <source>
        <dbReference type="Pfam" id="PF16344"/>
    </source>
</evidence>
<dbReference type="Pfam" id="PF16344">
    <property type="entry name" value="FecR_C"/>
    <property type="match status" value="1"/>
</dbReference>
<proteinExistence type="predicted"/>
<reference evidence="4" key="1">
    <citation type="submission" date="2011-09" db="EMBL/GenBank/DDBJ databases">
        <title>The permanent draft genome of Mucilaginibacter paludis DSM 18603.</title>
        <authorList>
            <consortium name="US DOE Joint Genome Institute (JGI-PGF)"/>
            <person name="Lucas S."/>
            <person name="Han J."/>
            <person name="Lapidus A."/>
            <person name="Bruce D."/>
            <person name="Goodwin L."/>
            <person name="Pitluck S."/>
            <person name="Peters L."/>
            <person name="Kyrpides N."/>
            <person name="Mavromatis K."/>
            <person name="Ivanova N."/>
            <person name="Mikhailova N."/>
            <person name="Held B."/>
            <person name="Detter J.C."/>
            <person name="Tapia R."/>
            <person name="Han C."/>
            <person name="Land M."/>
            <person name="Hauser L."/>
            <person name="Markowitz V."/>
            <person name="Cheng J.-F."/>
            <person name="Hugenholtz P."/>
            <person name="Woyke T."/>
            <person name="Wu D."/>
            <person name="Tindall B."/>
            <person name="Brambilla E."/>
            <person name="Klenk H.-P."/>
            <person name="Eisen J.A."/>
        </authorList>
    </citation>
    <scope>NUCLEOTIDE SEQUENCE [LARGE SCALE GENOMIC DNA]</scope>
    <source>
        <strain evidence="4">DSM 18603</strain>
    </source>
</reference>
<dbReference type="PANTHER" id="PTHR30273:SF2">
    <property type="entry name" value="PROTEIN FECR"/>
    <property type="match status" value="1"/>
</dbReference>
<dbReference type="Pfam" id="PF04773">
    <property type="entry name" value="FecR"/>
    <property type="match status" value="1"/>
</dbReference>
<sequence length="334" mass="37993">MKRPGEQTLIRYFLGQCSPDEEKVVNAYLALKIDQDYIEACLREAFYMQEDGQDPTANHEQRNRVWSNLIAKQQEAPVIRLKPRKLWYRYAAAVVLVMFSAGTIFLLNGRLNHSQEKTAWQHVEGLIGHPKTVTLDDSSMVTLFPGSAIDIPSNFNKTDRQVKLNGRAFFKIAHNKEKPFYVSARELTTKVLGTSFEVNSSGTENIITLHTGKVSVIRADKEIARLIPNQQIKYEQATGKYDVAVVDAAHTLNWLQGELDYERVPLSIIISDIEKWYGVKIQVEQPALLNQKVIFSFKDQSLSRVLSLLSKSADFSYEIKGKQVILKERNMGTN</sequence>
<dbReference type="InterPro" id="IPR012373">
    <property type="entry name" value="Ferrdict_sens_TM"/>
</dbReference>
<feature type="domain" description="Protein FecR C-terminal" evidence="3">
    <location>
        <begin position="260"/>
        <end position="326"/>
    </location>
</feature>
<organism evidence="4 5">
    <name type="scientific">Mucilaginibacter paludis DSM 18603</name>
    <dbReference type="NCBI Taxonomy" id="714943"/>
    <lineage>
        <taxon>Bacteria</taxon>
        <taxon>Pseudomonadati</taxon>
        <taxon>Bacteroidota</taxon>
        <taxon>Sphingobacteriia</taxon>
        <taxon>Sphingobacteriales</taxon>
        <taxon>Sphingobacteriaceae</taxon>
        <taxon>Mucilaginibacter</taxon>
    </lineage>
</organism>
<keyword evidence="1" id="KW-0472">Membrane</keyword>
<name>H1YHD5_9SPHI</name>
<evidence type="ECO:0000313" key="4">
    <source>
        <dbReference type="EMBL" id="EHQ25469.1"/>
    </source>
</evidence>
<dbReference type="OrthoDB" id="710152at2"/>
<dbReference type="GO" id="GO:0016989">
    <property type="term" value="F:sigma factor antagonist activity"/>
    <property type="evidence" value="ECO:0007669"/>
    <property type="project" value="TreeGrafter"/>
</dbReference>
<protein>
    <submittedName>
        <fullName evidence="4">Anti-FecI sigma factor, FecR</fullName>
    </submittedName>
</protein>
<dbReference type="EMBL" id="CM001403">
    <property type="protein sequence ID" value="EHQ25469.1"/>
    <property type="molecule type" value="Genomic_DNA"/>
</dbReference>
<keyword evidence="1" id="KW-1133">Transmembrane helix</keyword>
<dbReference type="PANTHER" id="PTHR30273">
    <property type="entry name" value="PERIPLASMIC SIGNAL SENSOR AND SIGMA FACTOR ACTIVATOR FECR-RELATED"/>
    <property type="match status" value="1"/>
</dbReference>
<dbReference type="InterPro" id="IPR006860">
    <property type="entry name" value="FecR"/>
</dbReference>
<feature type="transmembrane region" description="Helical" evidence="1">
    <location>
        <begin position="87"/>
        <end position="107"/>
    </location>
</feature>
<keyword evidence="5" id="KW-1185">Reference proteome</keyword>
<dbReference type="Proteomes" id="UP000002774">
    <property type="component" value="Chromosome"/>
</dbReference>
<dbReference type="PIRSF" id="PIRSF018266">
    <property type="entry name" value="FecR"/>
    <property type="match status" value="1"/>
</dbReference>
<evidence type="ECO:0000259" key="2">
    <source>
        <dbReference type="Pfam" id="PF04773"/>
    </source>
</evidence>
<dbReference type="Gene3D" id="2.60.120.1440">
    <property type="match status" value="1"/>
</dbReference>
<accession>H1YHD5</accession>
<dbReference type="RefSeq" id="WP_008505230.1">
    <property type="nucleotide sequence ID" value="NZ_CM001403.1"/>
</dbReference>
<dbReference type="HOGENOM" id="CLU_050192_2_2_10"/>
<keyword evidence="1" id="KW-0812">Transmembrane</keyword>
<evidence type="ECO:0000313" key="5">
    <source>
        <dbReference type="Proteomes" id="UP000002774"/>
    </source>
</evidence>
<evidence type="ECO:0000256" key="1">
    <source>
        <dbReference type="SAM" id="Phobius"/>
    </source>
</evidence>
<gene>
    <name evidence="4" type="ORF">Mucpa_1307</name>
</gene>
<dbReference type="eggNOG" id="COG3712">
    <property type="taxonomic scope" value="Bacteria"/>
</dbReference>
<feature type="domain" description="FecR protein" evidence="2">
    <location>
        <begin position="132"/>
        <end position="214"/>
    </location>
</feature>
<dbReference type="AlphaFoldDB" id="H1YHD5"/>
<dbReference type="STRING" id="714943.Mucpa_1307"/>
<dbReference type="InterPro" id="IPR032508">
    <property type="entry name" value="FecR_C"/>
</dbReference>